<dbReference type="HOGENOM" id="CLU_009665_19_3_1"/>
<dbReference type="EMBL" id="KB469299">
    <property type="protein sequence ID" value="EPQ57593.1"/>
    <property type="molecule type" value="Genomic_DNA"/>
</dbReference>
<proteinExistence type="inferred from homology"/>
<gene>
    <name evidence="8" type="ORF">GLOTRDRAFT_74490</name>
</gene>
<evidence type="ECO:0000256" key="5">
    <source>
        <dbReference type="ARBA" id="ARBA00023033"/>
    </source>
</evidence>
<dbReference type="KEGG" id="gtr:GLOTRDRAFT_74490"/>
<feature type="transmembrane region" description="Helical" evidence="6">
    <location>
        <begin position="12"/>
        <end position="32"/>
    </location>
</feature>
<keyword evidence="3" id="KW-0274">FAD</keyword>
<dbReference type="GeneID" id="19308426"/>
<dbReference type="AlphaFoldDB" id="S7QE74"/>
<evidence type="ECO:0000313" key="8">
    <source>
        <dbReference type="EMBL" id="EPQ57593.1"/>
    </source>
</evidence>
<evidence type="ECO:0000256" key="1">
    <source>
        <dbReference type="ARBA" id="ARBA00007992"/>
    </source>
</evidence>
<dbReference type="SUPFAM" id="SSF51905">
    <property type="entry name" value="FAD/NAD(P)-binding domain"/>
    <property type="match status" value="1"/>
</dbReference>
<comment type="similarity">
    <text evidence="1">Belongs to the paxM FAD-dependent monooxygenase family.</text>
</comment>
<keyword evidence="6" id="KW-1133">Transmembrane helix</keyword>
<keyword evidence="4" id="KW-0560">Oxidoreductase</keyword>
<protein>
    <submittedName>
        <fullName evidence="8">FAD/NAD P-binding domain-containing protein</fullName>
    </submittedName>
</protein>
<dbReference type="GO" id="GO:0004497">
    <property type="term" value="F:monooxygenase activity"/>
    <property type="evidence" value="ECO:0007669"/>
    <property type="project" value="UniProtKB-KW"/>
</dbReference>
<dbReference type="PRINTS" id="PR00420">
    <property type="entry name" value="RNGMNOXGNASE"/>
</dbReference>
<dbReference type="PANTHER" id="PTHR13789:SF309">
    <property type="entry name" value="PUTATIVE (AFU_ORTHOLOGUE AFUA_6G14510)-RELATED"/>
    <property type="match status" value="1"/>
</dbReference>
<organism evidence="8 9">
    <name type="scientific">Gloeophyllum trabeum (strain ATCC 11539 / FP-39264 / Madison 617)</name>
    <name type="common">Brown rot fungus</name>
    <dbReference type="NCBI Taxonomy" id="670483"/>
    <lineage>
        <taxon>Eukaryota</taxon>
        <taxon>Fungi</taxon>
        <taxon>Dikarya</taxon>
        <taxon>Basidiomycota</taxon>
        <taxon>Agaricomycotina</taxon>
        <taxon>Agaricomycetes</taxon>
        <taxon>Gloeophyllales</taxon>
        <taxon>Gloeophyllaceae</taxon>
        <taxon>Gloeophyllum</taxon>
    </lineage>
</organism>
<dbReference type="Gene3D" id="3.50.50.60">
    <property type="entry name" value="FAD/NAD(P)-binding domain"/>
    <property type="match status" value="1"/>
</dbReference>
<dbReference type="STRING" id="670483.S7QE74"/>
<dbReference type="PANTHER" id="PTHR13789">
    <property type="entry name" value="MONOOXYGENASE"/>
    <property type="match status" value="1"/>
</dbReference>
<evidence type="ECO:0000259" key="7">
    <source>
        <dbReference type="Pfam" id="PF01494"/>
    </source>
</evidence>
<dbReference type="Proteomes" id="UP000030669">
    <property type="component" value="Unassembled WGS sequence"/>
</dbReference>
<keyword evidence="5" id="KW-0503">Monooxygenase</keyword>
<dbReference type="OMA" id="DSADDWW"/>
<evidence type="ECO:0000256" key="4">
    <source>
        <dbReference type="ARBA" id="ARBA00023002"/>
    </source>
</evidence>
<keyword evidence="2" id="KW-0285">Flavoprotein</keyword>
<dbReference type="GO" id="GO:0071949">
    <property type="term" value="F:FAD binding"/>
    <property type="evidence" value="ECO:0007669"/>
    <property type="project" value="InterPro"/>
</dbReference>
<dbReference type="InterPro" id="IPR002938">
    <property type="entry name" value="FAD-bd"/>
</dbReference>
<keyword evidence="6" id="KW-0812">Transmembrane</keyword>
<evidence type="ECO:0000256" key="3">
    <source>
        <dbReference type="ARBA" id="ARBA00022827"/>
    </source>
</evidence>
<keyword evidence="6" id="KW-0472">Membrane</keyword>
<dbReference type="OrthoDB" id="420606at2759"/>
<evidence type="ECO:0000256" key="6">
    <source>
        <dbReference type="SAM" id="Phobius"/>
    </source>
</evidence>
<dbReference type="RefSeq" id="XP_007864662.1">
    <property type="nucleotide sequence ID" value="XM_007866471.1"/>
</dbReference>
<keyword evidence="9" id="KW-1185">Reference proteome</keyword>
<dbReference type="InterPro" id="IPR050493">
    <property type="entry name" value="FAD-dep_Monooxygenase_BioMet"/>
</dbReference>
<reference evidence="8 9" key="1">
    <citation type="journal article" date="2012" name="Science">
        <title>The Paleozoic origin of enzymatic lignin decomposition reconstructed from 31 fungal genomes.</title>
        <authorList>
            <person name="Floudas D."/>
            <person name="Binder M."/>
            <person name="Riley R."/>
            <person name="Barry K."/>
            <person name="Blanchette R.A."/>
            <person name="Henrissat B."/>
            <person name="Martinez A.T."/>
            <person name="Otillar R."/>
            <person name="Spatafora J.W."/>
            <person name="Yadav J.S."/>
            <person name="Aerts A."/>
            <person name="Benoit I."/>
            <person name="Boyd A."/>
            <person name="Carlson A."/>
            <person name="Copeland A."/>
            <person name="Coutinho P.M."/>
            <person name="de Vries R.P."/>
            <person name="Ferreira P."/>
            <person name="Findley K."/>
            <person name="Foster B."/>
            <person name="Gaskell J."/>
            <person name="Glotzer D."/>
            <person name="Gorecki P."/>
            <person name="Heitman J."/>
            <person name="Hesse C."/>
            <person name="Hori C."/>
            <person name="Igarashi K."/>
            <person name="Jurgens J.A."/>
            <person name="Kallen N."/>
            <person name="Kersten P."/>
            <person name="Kohler A."/>
            <person name="Kuees U."/>
            <person name="Kumar T.K.A."/>
            <person name="Kuo A."/>
            <person name="LaButti K."/>
            <person name="Larrondo L.F."/>
            <person name="Lindquist E."/>
            <person name="Ling A."/>
            <person name="Lombard V."/>
            <person name="Lucas S."/>
            <person name="Lundell T."/>
            <person name="Martin R."/>
            <person name="McLaughlin D.J."/>
            <person name="Morgenstern I."/>
            <person name="Morin E."/>
            <person name="Murat C."/>
            <person name="Nagy L.G."/>
            <person name="Nolan M."/>
            <person name="Ohm R.A."/>
            <person name="Patyshakuliyeva A."/>
            <person name="Rokas A."/>
            <person name="Ruiz-Duenas F.J."/>
            <person name="Sabat G."/>
            <person name="Salamov A."/>
            <person name="Samejima M."/>
            <person name="Schmutz J."/>
            <person name="Slot J.C."/>
            <person name="St John F."/>
            <person name="Stenlid J."/>
            <person name="Sun H."/>
            <person name="Sun S."/>
            <person name="Syed K."/>
            <person name="Tsang A."/>
            <person name="Wiebenga A."/>
            <person name="Young D."/>
            <person name="Pisabarro A."/>
            <person name="Eastwood D.C."/>
            <person name="Martin F."/>
            <person name="Cullen D."/>
            <person name="Grigoriev I.V."/>
            <person name="Hibbett D.S."/>
        </authorList>
    </citation>
    <scope>NUCLEOTIDE SEQUENCE [LARGE SCALE GENOMIC DNA]</scope>
    <source>
        <strain evidence="8 9">ATCC 11539</strain>
    </source>
</reference>
<dbReference type="InterPro" id="IPR036188">
    <property type="entry name" value="FAD/NAD-bd_sf"/>
</dbReference>
<accession>S7QE74</accession>
<evidence type="ECO:0000313" key="9">
    <source>
        <dbReference type="Proteomes" id="UP000030669"/>
    </source>
</evidence>
<evidence type="ECO:0000256" key="2">
    <source>
        <dbReference type="ARBA" id="ARBA00022630"/>
    </source>
</evidence>
<name>S7QE74_GLOTA</name>
<dbReference type="Pfam" id="PF01494">
    <property type="entry name" value="FAD_binding_3"/>
    <property type="match status" value="1"/>
</dbReference>
<feature type="domain" description="FAD-binding" evidence="7">
    <location>
        <begin position="16"/>
        <end position="222"/>
    </location>
</feature>
<sequence length="472" mass="51150">MFISKDKGKAPLSLEFIVVGGGVAGLAAAVGLRRAGHKVIVLEEEEEGTQDRISGGSRSPPNMTKVLQRNWDLGPEYAKIATHSENVAVLNYHTGDLYGTHHWDEELMQQTGGNYTTVHHADLCRLLAKSAASQGAQIRKKAKVVSVDGGSLKKGDRPSVSLASGEKLSADVIVGADGADSTVRRSLLGDTPLGEPTGLLSWNTTAPWSEVESDPELEYFRRKDTVYTHYGVAYASLFYYVEGPGGERSLALHFWTPDDGTLKDPGRGSWRDPFPSSVLVKALGEADPRLIKLARAAKPAVCLRSFIPPPIDWVCPDAAAVLISEAAHPLPAASVQQHGMAIGDAACLSELFRHMTAYDQLPQFLEAFEDVRRPRVADICENEVGNIRFMTCPPGPMQEARDAVMKAATDNGKGVLEGEEMYDAILKVFAYDPVDAAADWWVQWGMLNERAKGRVAENMVPLDIAVEQTTGA</sequence>
<dbReference type="eggNOG" id="KOG2614">
    <property type="taxonomic scope" value="Eukaryota"/>
</dbReference>